<protein>
    <recommendedName>
        <fullName evidence="2">DNA polymerase delta subunit 3</fullName>
    </recommendedName>
</protein>
<dbReference type="EMBL" id="ML986514">
    <property type="protein sequence ID" value="KAF2272996.1"/>
    <property type="molecule type" value="Genomic_DNA"/>
</dbReference>
<name>A0A6A6JBI2_WESOR</name>
<dbReference type="OrthoDB" id="514823at2759"/>
<dbReference type="InterPro" id="IPR041913">
    <property type="entry name" value="POLD3_sf"/>
</dbReference>
<comment type="subcellular location">
    <subcellularLocation>
        <location evidence="1">Nucleus</location>
    </subcellularLocation>
</comment>
<evidence type="ECO:0000256" key="4">
    <source>
        <dbReference type="ARBA" id="ARBA00023242"/>
    </source>
</evidence>
<reference evidence="6" key="1">
    <citation type="journal article" date="2020" name="Stud. Mycol.">
        <title>101 Dothideomycetes genomes: a test case for predicting lifestyles and emergence of pathogens.</title>
        <authorList>
            <person name="Haridas S."/>
            <person name="Albert R."/>
            <person name="Binder M."/>
            <person name="Bloem J."/>
            <person name="Labutti K."/>
            <person name="Salamov A."/>
            <person name="Andreopoulos B."/>
            <person name="Baker S."/>
            <person name="Barry K."/>
            <person name="Bills G."/>
            <person name="Bluhm B."/>
            <person name="Cannon C."/>
            <person name="Castanera R."/>
            <person name="Culley D."/>
            <person name="Daum C."/>
            <person name="Ezra D."/>
            <person name="Gonzalez J."/>
            <person name="Henrissat B."/>
            <person name="Kuo A."/>
            <person name="Liang C."/>
            <person name="Lipzen A."/>
            <person name="Lutzoni F."/>
            <person name="Magnuson J."/>
            <person name="Mondo S."/>
            <person name="Nolan M."/>
            <person name="Ohm R."/>
            <person name="Pangilinan J."/>
            <person name="Park H.-J."/>
            <person name="Ramirez L."/>
            <person name="Alfaro M."/>
            <person name="Sun H."/>
            <person name="Tritt A."/>
            <person name="Yoshinaga Y."/>
            <person name="Zwiers L.-H."/>
            <person name="Turgeon B."/>
            <person name="Goodwin S."/>
            <person name="Spatafora J."/>
            <person name="Crous P."/>
            <person name="Grigoriev I."/>
        </authorList>
    </citation>
    <scope>NUCLEOTIDE SEQUENCE</scope>
    <source>
        <strain evidence="6">CBS 379.55</strain>
    </source>
</reference>
<feature type="compositionally biased region" description="Basic and acidic residues" evidence="5">
    <location>
        <begin position="221"/>
        <end position="237"/>
    </location>
</feature>
<dbReference type="GO" id="GO:1904161">
    <property type="term" value="P:DNA synthesis involved in UV-damage excision repair"/>
    <property type="evidence" value="ECO:0007669"/>
    <property type="project" value="TreeGrafter"/>
</dbReference>
<evidence type="ECO:0000256" key="2">
    <source>
        <dbReference type="ARBA" id="ARBA00017589"/>
    </source>
</evidence>
<dbReference type="Proteomes" id="UP000800097">
    <property type="component" value="Unassembled WGS sequence"/>
</dbReference>
<evidence type="ECO:0000256" key="1">
    <source>
        <dbReference type="ARBA" id="ARBA00004123"/>
    </source>
</evidence>
<accession>A0A6A6JBI2</accession>
<dbReference type="GO" id="GO:0043625">
    <property type="term" value="C:delta DNA polymerase complex"/>
    <property type="evidence" value="ECO:0007669"/>
    <property type="project" value="InterPro"/>
</dbReference>
<dbReference type="RefSeq" id="XP_033650535.1">
    <property type="nucleotide sequence ID" value="XM_033802083.1"/>
</dbReference>
<feature type="compositionally biased region" description="Acidic residues" evidence="5">
    <location>
        <begin position="316"/>
        <end position="326"/>
    </location>
</feature>
<keyword evidence="4" id="KW-0539">Nucleus</keyword>
<evidence type="ECO:0000256" key="3">
    <source>
        <dbReference type="ARBA" id="ARBA00022705"/>
    </source>
</evidence>
<gene>
    <name evidence="6" type="ORF">EI97DRAFT_482913</name>
</gene>
<dbReference type="Gene3D" id="3.90.1030.20">
    <property type="entry name" value="DNA polymerase delta, p66 (Cdc27) subunit, wHTH domain"/>
    <property type="match status" value="1"/>
</dbReference>
<keyword evidence="7" id="KW-1185">Reference proteome</keyword>
<feature type="compositionally biased region" description="Basic and acidic residues" evidence="5">
    <location>
        <begin position="267"/>
        <end position="281"/>
    </location>
</feature>
<evidence type="ECO:0000256" key="5">
    <source>
        <dbReference type="SAM" id="MobiDB-lite"/>
    </source>
</evidence>
<feature type="compositionally biased region" description="Basic residues" evidence="5">
    <location>
        <begin position="399"/>
        <end position="412"/>
    </location>
</feature>
<evidence type="ECO:0000313" key="7">
    <source>
        <dbReference type="Proteomes" id="UP000800097"/>
    </source>
</evidence>
<dbReference type="GO" id="GO:0006271">
    <property type="term" value="P:DNA strand elongation involved in DNA replication"/>
    <property type="evidence" value="ECO:0007669"/>
    <property type="project" value="TreeGrafter"/>
</dbReference>
<keyword evidence="3" id="KW-0235">DNA replication</keyword>
<organism evidence="6 7">
    <name type="scientific">Westerdykella ornata</name>
    <dbReference type="NCBI Taxonomy" id="318751"/>
    <lineage>
        <taxon>Eukaryota</taxon>
        <taxon>Fungi</taxon>
        <taxon>Dikarya</taxon>
        <taxon>Ascomycota</taxon>
        <taxon>Pezizomycotina</taxon>
        <taxon>Dothideomycetes</taxon>
        <taxon>Pleosporomycetidae</taxon>
        <taxon>Pleosporales</taxon>
        <taxon>Sporormiaceae</taxon>
        <taxon>Westerdykella</taxon>
    </lineage>
</organism>
<feature type="region of interest" description="Disordered" evidence="5">
    <location>
        <begin position="70"/>
        <end position="94"/>
    </location>
</feature>
<dbReference type="AlphaFoldDB" id="A0A6A6JBI2"/>
<feature type="compositionally biased region" description="Basic and acidic residues" evidence="5">
    <location>
        <begin position="327"/>
        <end position="337"/>
    </location>
</feature>
<evidence type="ECO:0000313" key="6">
    <source>
        <dbReference type="EMBL" id="KAF2272996.1"/>
    </source>
</evidence>
<sequence>MADKYKEYLATRVLAEGKPITYRLLSRALAVHVNTAKQMLYDFHTKQNARTPNSVHATYLITGRKRALEQTNGANGGGVEDEDTVMQSSPPYMSSMPDIEAEESEEAAAEAPVPTTTIVLVKEEELESAKAEFEEITSIQVYSLEPGPLKDMRILSVCNQEITTSYSSSDPLQWWEVYGMVHNPYIKACILPFNSTPRRTGKYVPPPTTASTKPLASKTAPKAESKAPAHPSEEKSKAALISKGNVSEDTSGRSTPQPVAKTTTTLKKSDSKPNLRKDASDIFKSFAKAKAKPKSAGASKDSTPAPANDVPMQGMSEDEGNDEDDAPEVKIDEEKLKQQRQKRKEVNEKLQQMMDMSDEEMADVEEKGSEPLRKEPEEETGSSKTIEPEPTATVTSQGGRRRGRRKVIKTKKVKDEDGYLVTREETVWESFSEDEPQPVKKPKPAPKPASTAKGKGGKMGQGSIANFFKKA</sequence>
<feature type="compositionally biased region" description="Polar residues" evidence="5">
    <location>
        <begin position="244"/>
        <end position="257"/>
    </location>
</feature>
<proteinExistence type="predicted"/>
<dbReference type="GeneID" id="54555258"/>
<dbReference type="InterPro" id="IPR019038">
    <property type="entry name" value="POLD3"/>
</dbReference>
<dbReference type="PANTHER" id="PTHR17598:SF13">
    <property type="entry name" value="DNA POLYMERASE DELTA SUBUNIT 3"/>
    <property type="match status" value="1"/>
</dbReference>
<feature type="region of interest" description="Disordered" evidence="5">
    <location>
        <begin position="197"/>
        <end position="471"/>
    </location>
</feature>
<dbReference type="PANTHER" id="PTHR17598">
    <property type="entry name" value="DNA POLYMERASE DELTA SUBUNIT 3"/>
    <property type="match status" value="1"/>
</dbReference>
<feature type="compositionally biased region" description="Basic and acidic residues" evidence="5">
    <location>
        <begin position="413"/>
        <end position="426"/>
    </location>
</feature>
<dbReference type="Pfam" id="PF09507">
    <property type="entry name" value="CDC27"/>
    <property type="match status" value="1"/>
</dbReference>
<feature type="compositionally biased region" description="Basic and acidic residues" evidence="5">
    <location>
        <begin position="364"/>
        <end position="376"/>
    </location>
</feature>
<dbReference type="GO" id="GO:0006297">
    <property type="term" value="P:nucleotide-excision repair, DNA gap filling"/>
    <property type="evidence" value="ECO:0007669"/>
    <property type="project" value="TreeGrafter"/>
</dbReference>
<dbReference type="GO" id="GO:0003887">
    <property type="term" value="F:DNA-directed DNA polymerase activity"/>
    <property type="evidence" value="ECO:0007669"/>
    <property type="project" value="TreeGrafter"/>
</dbReference>